<sequence>MKATAPRIRFAGSELGRTRHVCAFFHSADESYRVLMPFIKEGFECGHKALHVINPGSRAAHLQQLSAAGIDTNVAEETGQLELRTNTEAYLPDGQFDQDRMVEVFEGLASESTKGTFPLSRIICQMDWAAEEPSCIGDLVEFEARVNDVWCNHDHAVVCVYDLAKFGGDTVVDIIRTHPMIIIGGLLQENPFFVPPAQFLDERRKRRASQVISPET</sequence>
<evidence type="ECO:0000313" key="3">
    <source>
        <dbReference type="Proteomes" id="UP000248925"/>
    </source>
</evidence>
<keyword evidence="3" id="KW-1185">Reference proteome</keyword>
<feature type="domain" description="MEDS" evidence="1">
    <location>
        <begin position="19"/>
        <end position="179"/>
    </location>
</feature>
<dbReference type="RefSeq" id="WP_111158053.1">
    <property type="nucleotide sequence ID" value="NZ_PCDP01000001.1"/>
</dbReference>
<evidence type="ECO:0000259" key="1">
    <source>
        <dbReference type="Pfam" id="PF14417"/>
    </source>
</evidence>
<dbReference type="OrthoDB" id="116243at2"/>
<dbReference type="Proteomes" id="UP000248925">
    <property type="component" value="Unassembled WGS sequence"/>
</dbReference>
<organism evidence="2 3">
    <name type="scientific">Rhizobium tubonense</name>
    <dbReference type="NCBI Taxonomy" id="484088"/>
    <lineage>
        <taxon>Bacteria</taxon>
        <taxon>Pseudomonadati</taxon>
        <taxon>Pseudomonadota</taxon>
        <taxon>Alphaproteobacteria</taxon>
        <taxon>Hyphomicrobiales</taxon>
        <taxon>Rhizobiaceae</taxon>
        <taxon>Rhizobium/Agrobacterium group</taxon>
        <taxon>Rhizobium</taxon>
    </lineage>
</organism>
<gene>
    <name evidence="2" type="ORF">CPY51_00200</name>
</gene>
<protein>
    <recommendedName>
        <fullName evidence="1">MEDS domain-containing protein</fullName>
    </recommendedName>
</protein>
<evidence type="ECO:0000313" key="2">
    <source>
        <dbReference type="EMBL" id="PZM16719.1"/>
    </source>
</evidence>
<dbReference type="AlphaFoldDB" id="A0A2W4CWS7"/>
<dbReference type="EMBL" id="PCDP01000001">
    <property type="protein sequence ID" value="PZM16719.1"/>
    <property type="molecule type" value="Genomic_DNA"/>
</dbReference>
<proteinExistence type="predicted"/>
<dbReference type="Pfam" id="PF14417">
    <property type="entry name" value="MEDS"/>
    <property type="match status" value="1"/>
</dbReference>
<comment type="caution">
    <text evidence="2">The sequence shown here is derived from an EMBL/GenBank/DDBJ whole genome shotgun (WGS) entry which is preliminary data.</text>
</comment>
<accession>A0A2W4CWS7</accession>
<reference evidence="2 3" key="1">
    <citation type="journal article" date="2018" name="Sci. Rep.">
        <title>Rhizobium tumorigenes sp. nov., a novel plant tumorigenic bacterium isolated from cane gall tumors on thornless blackberry.</title>
        <authorList>
            <person name="Kuzmanovi N."/>
            <person name="Smalla K."/>
            <person name="Gronow S."/>
            <person name="PuBawska J."/>
        </authorList>
    </citation>
    <scope>NUCLEOTIDE SEQUENCE [LARGE SCALE GENOMIC DNA]</scope>
    <source>
        <strain evidence="2 3">CCBAU 85046</strain>
    </source>
</reference>
<name>A0A2W4CWS7_9HYPH</name>
<dbReference type="InterPro" id="IPR025847">
    <property type="entry name" value="MEDS_domain"/>
</dbReference>